<reference evidence="1 2" key="1">
    <citation type="submission" date="2018-12" db="EMBL/GenBank/DDBJ databases">
        <title>Marinifilum JC070 sp. nov., a marine bacterium isolated from Yongle Blue Hole in the South China Sea.</title>
        <authorList>
            <person name="Fu T."/>
        </authorList>
    </citation>
    <scope>NUCLEOTIDE SEQUENCE [LARGE SCALE GENOMIC DNA]</scope>
    <source>
        <strain evidence="1 2">JC070</strain>
    </source>
</reference>
<sequence>MHKKFLFIAFILIAVIQLAVPVKSIYEQEDVLANGKEFKFQTAPVDPNDPFRGKYVVLRFKENSIGVAPYEKWTKGEEVFVHIDENEKGFATISYATKTAPEEHKHYCKATIRSVKTTFDENNNISRIEIRLQYPFNRFYMEESKAKAAEDLYRKSTSDTLSQTYALVNLKNGLATLKDVMIDGVSIKDAVEKPN</sequence>
<dbReference type="InterPro" id="IPR025833">
    <property type="entry name" value="GDYXXLXY"/>
</dbReference>
<comment type="caution">
    <text evidence="1">The sequence shown here is derived from an EMBL/GenBank/DDBJ whole genome shotgun (WGS) entry which is preliminary data.</text>
</comment>
<proteinExistence type="predicted"/>
<dbReference type="RefSeq" id="WP_171595346.1">
    <property type="nucleotide sequence ID" value="NZ_RZNH01000013.1"/>
</dbReference>
<dbReference type="Pfam" id="PF14345">
    <property type="entry name" value="GDYXXLXY"/>
    <property type="match status" value="1"/>
</dbReference>
<name>A0ABX1WVE6_9BACT</name>
<dbReference type="Proteomes" id="UP000732105">
    <property type="component" value="Unassembled WGS sequence"/>
</dbReference>
<keyword evidence="2" id="KW-1185">Reference proteome</keyword>
<gene>
    <name evidence="1" type="ORF">ELS83_09550</name>
</gene>
<evidence type="ECO:0008006" key="3">
    <source>
        <dbReference type="Google" id="ProtNLM"/>
    </source>
</evidence>
<accession>A0ABX1WVE6</accession>
<protein>
    <recommendedName>
        <fullName evidence="3">GDYXXLXY protein</fullName>
    </recommendedName>
</protein>
<dbReference type="EMBL" id="RZNH01000013">
    <property type="protein sequence ID" value="NOU60069.1"/>
    <property type="molecule type" value="Genomic_DNA"/>
</dbReference>
<evidence type="ECO:0000313" key="1">
    <source>
        <dbReference type="EMBL" id="NOU60069.1"/>
    </source>
</evidence>
<organism evidence="1 2">
    <name type="scientific">Marinifilum caeruleilacunae</name>
    <dbReference type="NCBI Taxonomy" id="2499076"/>
    <lineage>
        <taxon>Bacteria</taxon>
        <taxon>Pseudomonadati</taxon>
        <taxon>Bacteroidota</taxon>
        <taxon>Bacteroidia</taxon>
        <taxon>Marinilabiliales</taxon>
        <taxon>Marinifilaceae</taxon>
    </lineage>
</organism>
<evidence type="ECO:0000313" key="2">
    <source>
        <dbReference type="Proteomes" id="UP000732105"/>
    </source>
</evidence>